<feature type="domain" description="PEGA" evidence="3">
    <location>
        <begin position="152"/>
        <end position="205"/>
    </location>
</feature>
<protein>
    <recommendedName>
        <fullName evidence="3">PEGA domain-containing protein</fullName>
    </recommendedName>
</protein>
<accession>A0A4P2QHW6</accession>
<evidence type="ECO:0000259" key="3">
    <source>
        <dbReference type="Pfam" id="PF08308"/>
    </source>
</evidence>
<reference evidence="4 5" key="1">
    <citation type="submission" date="2015-09" db="EMBL/GenBank/DDBJ databases">
        <title>Sorangium comparison.</title>
        <authorList>
            <person name="Zaburannyi N."/>
            <person name="Bunk B."/>
            <person name="Overmann J."/>
            <person name="Mueller R."/>
        </authorList>
    </citation>
    <scope>NUCLEOTIDE SEQUENCE [LARGE SCALE GENOMIC DNA]</scope>
    <source>
        <strain evidence="4 5">So ce836</strain>
    </source>
</reference>
<organism evidence="4 5">
    <name type="scientific">Sorangium cellulosum</name>
    <name type="common">Polyangium cellulosum</name>
    <dbReference type="NCBI Taxonomy" id="56"/>
    <lineage>
        <taxon>Bacteria</taxon>
        <taxon>Pseudomonadati</taxon>
        <taxon>Myxococcota</taxon>
        <taxon>Polyangia</taxon>
        <taxon>Polyangiales</taxon>
        <taxon>Polyangiaceae</taxon>
        <taxon>Sorangium</taxon>
    </lineage>
</organism>
<evidence type="ECO:0000313" key="4">
    <source>
        <dbReference type="EMBL" id="AUX28923.1"/>
    </source>
</evidence>
<feature type="chain" id="PRO_5020901967" description="PEGA domain-containing protein" evidence="2">
    <location>
        <begin position="42"/>
        <end position="336"/>
    </location>
</feature>
<evidence type="ECO:0000256" key="2">
    <source>
        <dbReference type="SAM" id="SignalP"/>
    </source>
</evidence>
<sequence length="336" mass="35266">MFRVAAVRNFLRMFRVAAVRNFPRMFRVAAVLLLLEAPALAQDDDALKRARAQFQQATELEQAGNWAAALQQFREVGQVRMTPQVRFHIAVCEENLGRLVAALGGYELALAEADAVGPDFRGEVEQSIGRLRARIPKLVIARGKGAASAAMALDGVALGGASIGVEVPLDPGPHALTAKAPNHKPFQKTVELKEGGVTRVEVTLEALPQELLIRAGALQEKPPSKVVPVVVGGVGAASLVGSGVLFLLRQGALKDLEDACGPGGKSCPRSMASRYDDLKFYHYGAQVALGVGVAAVGTATAILLLQKKPKEPAKTSLELAPVAGASEIGASLSGAF</sequence>
<dbReference type="AlphaFoldDB" id="A0A4P2QHW6"/>
<evidence type="ECO:0000256" key="1">
    <source>
        <dbReference type="SAM" id="Phobius"/>
    </source>
</evidence>
<gene>
    <name evidence="4" type="ORF">SOCE836_010080</name>
</gene>
<evidence type="ECO:0000313" key="5">
    <source>
        <dbReference type="Proteomes" id="UP000295497"/>
    </source>
</evidence>
<keyword evidence="1" id="KW-0812">Transmembrane</keyword>
<feature type="transmembrane region" description="Helical" evidence="1">
    <location>
        <begin position="280"/>
        <end position="305"/>
    </location>
</feature>
<name>A0A4P2QHW6_SORCE</name>
<proteinExistence type="predicted"/>
<keyword evidence="1" id="KW-0472">Membrane</keyword>
<feature type="signal peptide" evidence="2">
    <location>
        <begin position="1"/>
        <end position="41"/>
    </location>
</feature>
<dbReference type="EMBL" id="CP012672">
    <property type="protein sequence ID" value="AUX28923.1"/>
    <property type="molecule type" value="Genomic_DNA"/>
</dbReference>
<dbReference type="InterPro" id="IPR013229">
    <property type="entry name" value="PEGA"/>
</dbReference>
<keyword evidence="1" id="KW-1133">Transmembrane helix</keyword>
<dbReference type="Proteomes" id="UP000295497">
    <property type="component" value="Chromosome"/>
</dbReference>
<dbReference type="InterPro" id="IPR011990">
    <property type="entry name" value="TPR-like_helical_dom_sf"/>
</dbReference>
<dbReference type="Gene3D" id="1.25.40.10">
    <property type="entry name" value="Tetratricopeptide repeat domain"/>
    <property type="match status" value="1"/>
</dbReference>
<keyword evidence="2" id="KW-0732">Signal</keyword>
<dbReference type="Pfam" id="PF08308">
    <property type="entry name" value="PEGA"/>
    <property type="match status" value="1"/>
</dbReference>